<dbReference type="STRING" id="1196353.SAMN05444921_102181"/>
<feature type="transmembrane region" description="Helical" evidence="1">
    <location>
        <begin position="59"/>
        <end position="81"/>
    </location>
</feature>
<keyword evidence="1" id="KW-0812">Transmembrane</keyword>
<reference evidence="3" key="1">
    <citation type="submission" date="2016-10" db="EMBL/GenBank/DDBJ databases">
        <authorList>
            <person name="Varghese N."/>
            <person name="Submissions S."/>
        </authorList>
    </citation>
    <scope>NUCLEOTIDE SEQUENCE [LARGE SCALE GENOMIC DNA]</scope>
    <source>
        <strain evidence="3">CGMCC 4.7042</strain>
    </source>
</reference>
<feature type="transmembrane region" description="Helical" evidence="1">
    <location>
        <begin position="93"/>
        <end position="111"/>
    </location>
</feature>
<organism evidence="2 3">
    <name type="scientific">Streptomyces wuyuanensis</name>
    <dbReference type="NCBI Taxonomy" id="1196353"/>
    <lineage>
        <taxon>Bacteria</taxon>
        <taxon>Bacillati</taxon>
        <taxon>Actinomycetota</taxon>
        <taxon>Actinomycetes</taxon>
        <taxon>Kitasatosporales</taxon>
        <taxon>Streptomycetaceae</taxon>
        <taxon>Streptomyces</taxon>
    </lineage>
</organism>
<evidence type="ECO:0000313" key="2">
    <source>
        <dbReference type="EMBL" id="SDL91574.1"/>
    </source>
</evidence>
<evidence type="ECO:0000256" key="1">
    <source>
        <dbReference type="SAM" id="Phobius"/>
    </source>
</evidence>
<keyword evidence="3" id="KW-1185">Reference proteome</keyword>
<feature type="transmembrane region" description="Helical" evidence="1">
    <location>
        <begin position="123"/>
        <end position="141"/>
    </location>
</feature>
<dbReference type="AlphaFoldDB" id="A0A1G9NYY1"/>
<keyword evidence="1" id="KW-0472">Membrane</keyword>
<dbReference type="OrthoDB" id="4238518at2"/>
<accession>A0A1G9NYY1</accession>
<proteinExistence type="predicted"/>
<gene>
    <name evidence="2" type="ORF">SAMN05444921_102181</name>
</gene>
<keyword evidence="1" id="KW-1133">Transmembrane helix</keyword>
<dbReference type="Proteomes" id="UP000199063">
    <property type="component" value="Unassembled WGS sequence"/>
</dbReference>
<dbReference type="EMBL" id="FNHI01000002">
    <property type="protein sequence ID" value="SDL91574.1"/>
    <property type="molecule type" value="Genomic_DNA"/>
</dbReference>
<feature type="transmembrane region" description="Helical" evidence="1">
    <location>
        <begin position="20"/>
        <end position="38"/>
    </location>
</feature>
<dbReference type="RefSeq" id="WP_093652399.1">
    <property type="nucleotide sequence ID" value="NZ_FNHI01000002.1"/>
</dbReference>
<name>A0A1G9NYY1_9ACTN</name>
<evidence type="ECO:0000313" key="3">
    <source>
        <dbReference type="Proteomes" id="UP000199063"/>
    </source>
</evidence>
<sequence>MTRYGYPGASTRGDEGRGAALFALARAWAAGVVVLLFTEYVQATVVYEHVATPSRMETFGGRLLLIHLPNALCVALAVWAAARIHRVPYRDSVPWHLTAALAVPIAAQLLNMGLQWERLSAEGLLMSNAVLVLGCVAGYAADRLQEDA</sequence>
<protein>
    <submittedName>
        <fullName evidence="2">Uncharacterized protein</fullName>
    </submittedName>
</protein>
<dbReference type="GeneID" id="40828131"/>